<organism evidence="2 3">
    <name type="scientific">Grifola frondosa</name>
    <name type="common">Maitake</name>
    <name type="synonym">Polyporus frondosus</name>
    <dbReference type="NCBI Taxonomy" id="5627"/>
    <lineage>
        <taxon>Eukaryota</taxon>
        <taxon>Fungi</taxon>
        <taxon>Dikarya</taxon>
        <taxon>Basidiomycota</taxon>
        <taxon>Agaricomycotina</taxon>
        <taxon>Agaricomycetes</taxon>
        <taxon>Polyporales</taxon>
        <taxon>Grifolaceae</taxon>
        <taxon>Grifola</taxon>
    </lineage>
</organism>
<protein>
    <submittedName>
        <fullName evidence="2">Uncharacterized protein</fullName>
    </submittedName>
</protein>
<feature type="region of interest" description="Disordered" evidence="1">
    <location>
        <begin position="129"/>
        <end position="159"/>
    </location>
</feature>
<dbReference type="EMBL" id="LUGG01000015">
    <property type="protein sequence ID" value="OBZ69832.1"/>
    <property type="molecule type" value="Genomic_DNA"/>
</dbReference>
<keyword evidence="3" id="KW-1185">Reference proteome</keyword>
<comment type="caution">
    <text evidence="2">The sequence shown here is derived from an EMBL/GenBank/DDBJ whole genome shotgun (WGS) entry which is preliminary data.</text>
</comment>
<evidence type="ECO:0000313" key="3">
    <source>
        <dbReference type="Proteomes" id="UP000092993"/>
    </source>
</evidence>
<evidence type="ECO:0000256" key="1">
    <source>
        <dbReference type="SAM" id="MobiDB-lite"/>
    </source>
</evidence>
<dbReference type="STRING" id="5627.A0A1C7LYU1"/>
<sequence length="172" mass="18550">MGLTAKLPASLREEVEQYKRQITEVKVSLHNSEARRYNALIRSTAFDEPLRPLLLPLMSPAPASGTTAVTSASPPSSSKTPIGASATPELTPLIPSPLFPLNLSSLISMEPSEARALVKEYGLIKPGTEATITDESQRQGKKASAKKKQDVITESSGASREDDLNRFMKFIG</sequence>
<feature type="compositionally biased region" description="Low complexity" evidence="1">
    <location>
        <begin position="63"/>
        <end position="81"/>
    </location>
</feature>
<dbReference type="AlphaFoldDB" id="A0A1C7LYU1"/>
<name>A0A1C7LYU1_GRIFR</name>
<dbReference type="Proteomes" id="UP000092993">
    <property type="component" value="Unassembled WGS sequence"/>
</dbReference>
<evidence type="ECO:0000313" key="2">
    <source>
        <dbReference type="EMBL" id="OBZ69832.1"/>
    </source>
</evidence>
<proteinExistence type="predicted"/>
<gene>
    <name evidence="2" type="ORF">A0H81_10561</name>
</gene>
<feature type="region of interest" description="Disordered" evidence="1">
    <location>
        <begin position="63"/>
        <end position="88"/>
    </location>
</feature>
<accession>A0A1C7LYU1</accession>
<dbReference type="OrthoDB" id="6474464at2759"/>
<reference evidence="2 3" key="1">
    <citation type="submission" date="2016-03" db="EMBL/GenBank/DDBJ databases">
        <title>Whole genome sequencing of Grifola frondosa 9006-11.</title>
        <authorList>
            <person name="Min B."/>
            <person name="Park H."/>
            <person name="Kim J.-G."/>
            <person name="Cho H."/>
            <person name="Oh Y.-L."/>
            <person name="Kong W.-S."/>
            <person name="Choi I.-G."/>
        </authorList>
    </citation>
    <scope>NUCLEOTIDE SEQUENCE [LARGE SCALE GENOMIC DNA]</scope>
    <source>
        <strain evidence="2 3">9006-11</strain>
    </source>
</reference>